<dbReference type="OrthoDB" id="6380398at2759"/>
<dbReference type="PANTHER" id="PTHR24252">
    <property type="entry name" value="ACROSIN-RELATED"/>
    <property type="match status" value="1"/>
</dbReference>
<dbReference type="Proteomes" id="UP000268350">
    <property type="component" value="Unassembled WGS sequence"/>
</dbReference>
<keyword evidence="7" id="KW-0732">Signal</keyword>
<evidence type="ECO:0000256" key="1">
    <source>
        <dbReference type="ARBA" id="ARBA00004239"/>
    </source>
</evidence>
<dbReference type="PROSITE" id="PS50240">
    <property type="entry name" value="TRYPSIN_DOM"/>
    <property type="match status" value="1"/>
</dbReference>
<evidence type="ECO:0000259" key="8">
    <source>
        <dbReference type="PROSITE" id="PS50240"/>
    </source>
</evidence>
<dbReference type="InterPro" id="IPR018114">
    <property type="entry name" value="TRYPSIN_HIS"/>
</dbReference>
<dbReference type="GO" id="GO:0005576">
    <property type="term" value="C:extracellular region"/>
    <property type="evidence" value="ECO:0007669"/>
    <property type="project" value="UniProtKB-SubCell"/>
</dbReference>
<dbReference type="GO" id="GO:0006508">
    <property type="term" value="P:proteolysis"/>
    <property type="evidence" value="ECO:0007669"/>
    <property type="project" value="UniProtKB-KW"/>
</dbReference>
<feature type="chain" id="PRO_5017183566" evidence="7">
    <location>
        <begin position="33"/>
        <end position="285"/>
    </location>
</feature>
<evidence type="ECO:0000256" key="2">
    <source>
        <dbReference type="ARBA" id="ARBA00022670"/>
    </source>
</evidence>
<accession>A0A3B0KCR6</accession>
<evidence type="ECO:0000313" key="9">
    <source>
        <dbReference type="EMBL" id="SPP82801.1"/>
    </source>
</evidence>
<evidence type="ECO:0000256" key="7">
    <source>
        <dbReference type="SAM" id="SignalP"/>
    </source>
</evidence>
<dbReference type="InterPro" id="IPR009003">
    <property type="entry name" value="Peptidase_S1_PA"/>
</dbReference>
<dbReference type="OMA" id="HGMKPDQ"/>
<organism evidence="9 10">
    <name type="scientific">Drosophila guanche</name>
    <name type="common">Fruit fly</name>
    <dbReference type="NCBI Taxonomy" id="7266"/>
    <lineage>
        <taxon>Eukaryota</taxon>
        <taxon>Metazoa</taxon>
        <taxon>Ecdysozoa</taxon>
        <taxon>Arthropoda</taxon>
        <taxon>Hexapoda</taxon>
        <taxon>Insecta</taxon>
        <taxon>Pterygota</taxon>
        <taxon>Neoptera</taxon>
        <taxon>Endopterygota</taxon>
        <taxon>Diptera</taxon>
        <taxon>Brachycera</taxon>
        <taxon>Muscomorpha</taxon>
        <taxon>Ephydroidea</taxon>
        <taxon>Drosophilidae</taxon>
        <taxon>Drosophila</taxon>
        <taxon>Sophophora</taxon>
    </lineage>
</organism>
<dbReference type="GO" id="GO:0004252">
    <property type="term" value="F:serine-type endopeptidase activity"/>
    <property type="evidence" value="ECO:0007669"/>
    <property type="project" value="InterPro"/>
</dbReference>
<keyword evidence="5" id="KW-1015">Disulfide bond</keyword>
<dbReference type="InterPro" id="IPR043504">
    <property type="entry name" value="Peptidase_S1_PA_chymotrypsin"/>
</dbReference>
<feature type="signal peptide" evidence="7">
    <location>
        <begin position="1"/>
        <end position="32"/>
    </location>
</feature>
<dbReference type="STRING" id="7266.A0A3B0KCR6"/>
<dbReference type="PROSITE" id="PS00135">
    <property type="entry name" value="TRYPSIN_SER"/>
    <property type="match status" value="1"/>
</dbReference>
<dbReference type="PANTHER" id="PTHR24252:SF7">
    <property type="entry name" value="HYALIN"/>
    <property type="match status" value="1"/>
</dbReference>
<reference evidence="10" key="1">
    <citation type="submission" date="2018-01" db="EMBL/GenBank/DDBJ databases">
        <authorList>
            <person name="Alioto T."/>
            <person name="Alioto T."/>
        </authorList>
    </citation>
    <scope>NUCLEOTIDE SEQUENCE [LARGE SCALE GENOMIC DNA]</scope>
</reference>
<comment type="subcellular location">
    <subcellularLocation>
        <location evidence="1">Secreted</location>
        <location evidence="1">Extracellular space</location>
    </subcellularLocation>
</comment>
<dbReference type="Pfam" id="PF00089">
    <property type="entry name" value="Trypsin"/>
    <property type="match status" value="1"/>
</dbReference>
<protein>
    <submittedName>
        <fullName evidence="9">Blast:Chymotrypsin-like elastase family member 2A</fullName>
    </submittedName>
</protein>
<keyword evidence="10" id="KW-1185">Reference proteome</keyword>
<keyword evidence="4 6" id="KW-0720">Serine protease</keyword>
<dbReference type="AlphaFoldDB" id="A0A3B0KCR6"/>
<feature type="domain" description="Peptidase S1" evidence="8">
    <location>
        <begin position="35"/>
        <end position="283"/>
    </location>
</feature>
<dbReference type="InterPro" id="IPR001314">
    <property type="entry name" value="Peptidase_S1A"/>
</dbReference>
<proteinExistence type="predicted"/>
<evidence type="ECO:0000313" key="10">
    <source>
        <dbReference type="Proteomes" id="UP000268350"/>
    </source>
</evidence>
<dbReference type="CDD" id="cd00190">
    <property type="entry name" value="Tryp_SPc"/>
    <property type="match status" value="1"/>
</dbReference>
<gene>
    <name evidence="9" type="ORF">DGUA_6G017544</name>
</gene>
<dbReference type="SMART" id="SM00020">
    <property type="entry name" value="Tryp_SPc"/>
    <property type="match status" value="1"/>
</dbReference>
<evidence type="ECO:0000256" key="4">
    <source>
        <dbReference type="ARBA" id="ARBA00022825"/>
    </source>
</evidence>
<dbReference type="InterPro" id="IPR033116">
    <property type="entry name" value="TRYPSIN_SER"/>
</dbReference>
<dbReference type="FunFam" id="2.40.10.10:FF:000036">
    <property type="entry name" value="Trypsin beta"/>
    <property type="match status" value="1"/>
</dbReference>
<sequence>MKAASTGTPRRDLLLFSVVINALSLGLRSCHAVPIVGGRIVSTVGSDTSQYPFMVSLQDVIVGNATVATTYRHFCGGSLISDRWILSAAHCVWRKNINTISAFIGYESIENVDLLEAYGLESAEYIYFQPSNFRNDIALLYMRRRYRSAMAKDLQFAQLPPQGMTPDRNESCRIIGYGATQHAGPCQTQLFEAEVRVIGNKECRDIIGHIWAPQNGANTVCAMGIGHQDSCQGDSGGPLICPYGGRDYIYGLVSHGLTCGIKGMPSVYTVTRPYHDWVQLLLSQS</sequence>
<dbReference type="EMBL" id="OUUW01000007">
    <property type="protein sequence ID" value="SPP82801.1"/>
    <property type="molecule type" value="Genomic_DNA"/>
</dbReference>
<dbReference type="PROSITE" id="PS00134">
    <property type="entry name" value="TRYPSIN_HIS"/>
    <property type="match status" value="1"/>
</dbReference>
<dbReference type="SUPFAM" id="SSF50494">
    <property type="entry name" value="Trypsin-like serine proteases"/>
    <property type="match status" value="1"/>
</dbReference>
<keyword evidence="3 6" id="KW-0378">Hydrolase</keyword>
<evidence type="ECO:0000256" key="5">
    <source>
        <dbReference type="ARBA" id="ARBA00023157"/>
    </source>
</evidence>
<evidence type="ECO:0000256" key="3">
    <source>
        <dbReference type="ARBA" id="ARBA00022801"/>
    </source>
</evidence>
<evidence type="ECO:0000256" key="6">
    <source>
        <dbReference type="RuleBase" id="RU363034"/>
    </source>
</evidence>
<dbReference type="Gene3D" id="2.40.10.10">
    <property type="entry name" value="Trypsin-like serine proteases"/>
    <property type="match status" value="1"/>
</dbReference>
<keyword evidence="2 6" id="KW-0645">Protease</keyword>
<name>A0A3B0KCR6_DROGU</name>
<dbReference type="PRINTS" id="PR00722">
    <property type="entry name" value="CHYMOTRYPSIN"/>
</dbReference>
<dbReference type="InterPro" id="IPR001254">
    <property type="entry name" value="Trypsin_dom"/>
</dbReference>